<dbReference type="Pfam" id="PF00589">
    <property type="entry name" value="Phage_integrase"/>
    <property type="match status" value="1"/>
</dbReference>
<dbReference type="InterPro" id="IPR011010">
    <property type="entry name" value="DNA_brk_join_enz"/>
</dbReference>
<evidence type="ECO:0000256" key="4">
    <source>
        <dbReference type="ARBA" id="ARBA00023172"/>
    </source>
</evidence>
<keyword evidence="3" id="KW-0238">DNA-binding</keyword>
<dbReference type="InterPro" id="IPR013762">
    <property type="entry name" value="Integrase-like_cat_sf"/>
</dbReference>
<gene>
    <name evidence="6" type="ORF">LRX75_11845</name>
</gene>
<dbReference type="InterPro" id="IPR010998">
    <property type="entry name" value="Integrase_recombinase_N"/>
</dbReference>
<keyword evidence="2" id="KW-0229">DNA integration</keyword>
<dbReference type="EMBL" id="JAJOZR010000007">
    <property type="protein sequence ID" value="MCD7109730.1"/>
    <property type="molecule type" value="Genomic_DNA"/>
</dbReference>
<organism evidence="6 7">
    <name type="scientific">Rhizobium quercicola</name>
    <dbReference type="NCBI Taxonomy" id="2901226"/>
    <lineage>
        <taxon>Bacteria</taxon>
        <taxon>Pseudomonadati</taxon>
        <taxon>Pseudomonadota</taxon>
        <taxon>Alphaproteobacteria</taxon>
        <taxon>Hyphomicrobiales</taxon>
        <taxon>Rhizobiaceae</taxon>
        <taxon>Rhizobium/Agrobacterium group</taxon>
        <taxon>Rhizobium</taxon>
    </lineage>
</organism>
<dbReference type="InterPro" id="IPR050808">
    <property type="entry name" value="Phage_Integrase"/>
</dbReference>
<dbReference type="PANTHER" id="PTHR30629">
    <property type="entry name" value="PROPHAGE INTEGRASE"/>
    <property type="match status" value="1"/>
</dbReference>
<dbReference type="CDD" id="cd00801">
    <property type="entry name" value="INT_P4_C"/>
    <property type="match status" value="1"/>
</dbReference>
<dbReference type="Pfam" id="PF22022">
    <property type="entry name" value="Phage_int_M"/>
    <property type="match status" value="1"/>
</dbReference>
<comment type="caution">
    <text evidence="6">The sequence shown here is derived from an EMBL/GenBank/DDBJ whole genome shotgun (WGS) entry which is preliminary data.</text>
</comment>
<proteinExistence type="inferred from homology"/>
<evidence type="ECO:0000256" key="3">
    <source>
        <dbReference type="ARBA" id="ARBA00023125"/>
    </source>
</evidence>
<dbReference type="InterPro" id="IPR038488">
    <property type="entry name" value="Integrase_DNA-bd_sf"/>
</dbReference>
<evidence type="ECO:0000313" key="7">
    <source>
        <dbReference type="Proteomes" id="UP001139089"/>
    </source>
</evidence>
<evidence type="ECO:0000256" key="2">
    <source>
        <dbReference type="ARBA" id="ARBA00022908"/>
    </source>
</evidence>
<name>A0A9X1NSX5_9HYPH</name>
<comment type="similarity">
    <text evidence="1">Belongs to the 'phage' integrase family.</text>
</comment>
<evidence type="ECO:0000256" key="1">
    <source>
        <dbReference type="ARBA" id="ARBA00008857"/>
    </source>
</evidence>
<dbReference type="AlphaFoldDB" id="A0A9X1NSX5"/>
<feature type="domain" description="Tyr recombinase" evidence="5">
    <location>
        <begin position="198"/>
        <end position="371"/>
    </location>
</feature>
<keyword evidence="7" id="KW-1185">Reference proteome</keyword>
<evidence type="ECO:0000313" key="6">
    <source>
        <dbReference type="EMBL" id="MCD7109730.1"/>
    </source>
</evidence>
<reference evidence="6" key="1">
    <citation type="submission" date="2021-12" db="EMBL/GenBank/DDBJ databases">
        <authorList>
            <person name="Li Y."/>
        </authorList>
    </citation>
    <scope>NUCLEOTIDE SEQUENCE</scope>
    <source>
        <strain evidence="6">DKSPLA3</strain>
    </source>
</reference>
<accession>A0A9X1NSX5</accession>
<dbReference type="RefSeq" id="WP_231814618.1">
    <property type="nucleotide sequence ID" value="NZ_JAJOZR010000007.1"/>
</dbReference>
<dbReference type="GO" id="GO:0015074">
    <property type="term" value="P:DNA integration"/>
    <property type="evidence" value="ECO:0007669"/>
    <property type="project" value="UniProtKB-KW"/>
</dbReference>
<dbReference type="GO" id="GO:0006310">
    <property type="term" value="P:DNA recombination"/>
    <property type="evidence" value="ECO:0007669"/>
    <property type="project" value="UniProtKB-KW"/>
</dbReference>
<protein>
    <submittedName>
        <fullName evidence="6">Tyrosine-type recombinase/integrase</fullName>
    </submittedName>
</protein>
<dbReference type="InterPro" id="IPR053876">
    <property type="entry name" value="Phage_int_M"/>
</dbReference>
<sequence length="393" mass="43177">MARNKLSETRIRTLKPGIHSDGDGLYLRVRNEGSRQWVFIFKRDGKRTELGLGGHGQGTAPVSVALAREKADTIRDRLARGEDLAKSKTFKDVMDDVLAVKEGSFRNDKHRAQWLMTLREYAKPLHAKPIASITRDDVVETLKPIWTKVPETADRTRMRIKAVIDHARARNLFVGDNPADWRGGLKELLPARSKLTRGHHEALAYKALPAVLARLREASGVSARAVEFTCLTAARTGEVRGAVWGEIDFEERLWTVPAERMKAGREHRVPLTDRAVELLEGQRKLATGDLIFEGGKSGSAISDTAMTKAFRAAGAGDATLHGLRSSFRDWAGDSTVHPRDVAEAALAHTVGNAVEQAYRRGDALAKRKALMNDWAAYVGSPSAIASPTKPSVT</sequence>
<dbReference type="InterPro" id="IPR002104">
    <property type="entry name" value="Integrase_catalytic"/>
</dbReference>
<dbReference type="Gene3D" id="1.10.443.10">
    <property type="entry name" value="Intergrase catalytic core"/>
    <property type="match status" value="1"/>
</dbReference>
<keyword evidence="4" id="KW-0233">DNA recombination</keyword>
<evidence type="ECO:0000259" key="5">
    <source>
        <dbReference type="PROSITE" id="PS51898"/>
    </source>
</evidence>
<dbReference type="PROSITE" id="PS51898">
    <property type="entry name" value="TYR_RECOMBINASE"/>
    <property type="match status" value="1"/>
</dbReference>
<dbReference type="PANTHER" id="PTHR30629:SF2">
    <property type="entry name" value="PROPHAGE INTEGRASE INTS-RELATED"/>
    <property type="match status" value="1"/>
</dbReference>
<dbReference type="Pfam" id="PF13356">
    <property type="entry name" value="Arm-DNA-bind_3"/>
    <property type="match status" value="1"/>
</dbReference>
<dbReference type="InterPro" id="IPR025166">
    <property type="entry name" value="Integrase_DNA_bind_dom"/>
</dbReference>
<dbReference type="Gene3D" id="3.30.160.390">
    <property type="entry name" value="Integrase, DNA-binding domain"/>
    <property type="match status" value="1"/>
</dbReference>
<dbReference type="GO" id="GO:0003677">
    <property type="term" value="F:DNA binding"/>
    <property type="evidence" value="ECO:0007669"/>
    <property type="project" value="UniProtKB-KW"/>
</dbReference>
<dbReference type="Gene3D" id="1.10.150.130">
    <property type="match status" value="1"/>
</dbReference>
<dbReference type="Proteomes" id="UP001139089">
    <property type="component" value="Unassembled WGS sequence"/>
</dbReference>
<dbReference type="SUPFAM" id="SSF56349">
    <property type="entry name" value="DNA breaking-rejoining enzymes"/>
    <property type="match status" value="1"/>
</dbReference>